<accession>A0AA38INY7</accession>
<gene>
    <name evidence="2" type="ORF">Zmor_009250</name>
</gene>
<evidence type="ECO:0000313" key="3">
    <source>
        <dbReference type="Proteomes" id="UP001168821"/>
    </source>
</evidence>
<proteinExistence type="predicted"/>
<dbReference type="EMBL" id="JALNTZ010000003">
    <property type="protein sequence ID" value="KAJ3657447.1"/>
    <property type="molecule type" value="Genomic_DNA"/>
</dbReference>
<evidence type="ECO:0000256" key="1">
    <source>
        <dbReference type="SAM" id="MobiDB-lite"/>
    </source>
</evidence>
<comment type="caution">
    <text evidence="2">The sequence shown here is derived from an EMBL/GenBank/DDBJ whole genome shotgun (WGS) entry which is preliminary data.</text>
</comment>
<feature type="region of interest" description="Disordered" evidence="1">
    <location>
        <begin position="1"/>
        <end position="24"/>
    </location>
</feature>
<reference evidence="2" key="1">
    <citation type="journal article" date="2023" name="G3 (Bethesda)">
        <title>Whole genome assemblies of Zophobas morio and Tenebrio molitor.</title>
        <authorList>
            <person name="Kaur S."/>
            <person name="Stinson S.A."/>
            <person name="diCenzo G.C."/>
        </authorList>
    </citation>
    <scope>NUCLEOTIDE SEQUENCE</scope>
    <source>
        <strain evidence="2">QUZm001</strain>
    </source>
</reference>
<dbReference type="AlphaFoldDB" id="A0AA38INY7"/>
<protein>
    <submittedName>
        <fullName evidence="2">Uncharacterized protein</fullName>
    </submittedName>
</protein>
<dbReference type="Proteomes" id="UP001168821">
    <property type="component" value="Unassembled WGS sequence"/>
</dbReference>
<name>A0AA38INY7_9CUCU</name>
<organism evidence="2 3">
    <name type="scientific">Zophobas morio</name>
    <dbReference type="NCBI Taxonomy" id="2755281"/>
    <lineage>
        <taxon>Eukaryota</taxon>
        <taxon>Metazoa</taxon>
        <taxon>Ecdysozoa</taxon>
        <taxon>Arthropoda</taxon>
        <taxon>Hexapoda</taxon>
        <taxon>Insecta</taxon>
        <taxon>Pterygota</taxon>
        <taxon>Neoptera</taxon>
        <taxon>Endopterygota</taxon>
        <taxon>Coleoptera</taxon>
        <taxon>Polyphaga</taxon>
        <taxon>Cucujiformia</taxon>
        <taxon>Tenebrionidae</taxon>
        <taxon>Zophobas</taxon>
    </lineage>
</organism>
<evidence type="ECO:0000313" key="2">
    <source>
        <dbReference type="EMBL" id="KAJ3657447.1"/>
    </source>
</evidence>
<sequence length="96" mass="10274">MWTQTARTAINRGDKLREGPLNPVKTGVADRVEERPDGGYSCPKFKVSINECAAGGSGGLTCAPDRSLDGFGRPKERFTGTAVAGGYVEKYMYQGV</sequence>
<keyword evidence="3" id="KW-1185">Reference proteome</keyword>